<comment type="pathway">
    <text evidence="9">Cofactor biosynthesis; coenzyme A biosynthesis; CoA from (R)-pantothenate: step 4/5.</text>
</comment>
<dbReference type="SUPFAM" id="SSF52374">
    <property type="entry name" value="Nucleotidylyl transferase"/>
    <property type="match status" value="1"/>
</dbReference>
<evidence type="ECO:0000313" key="12">
    <source>
        <dbReference type="Proteomes" id="UP001158067"/>
    </source>
</evidence>
<protein>
    <recommendedName>
        <fullName evidence="9">Phosphopantetheine adenylyltransferase</fullName>
        <ecNumber evidence="9">2.7.7.3</ecNumber>
    </recommendedName>
    <alternativeName>
        <fullName evidence="9">Dephospho-CoA pyrophosphorylase</fullName>
    </alternativeName>
    <alternativeName>
        <fullName evidence="9">Pantetheine-phosphate adenylyltransferase</fullName>
        <shortName evidence="9">PPAT</shortName>
    </alternativeName>
</protein>
<evidence type="ECO:0000256" key="4">
    <source>
        <dbReference type="ARBA" id="ARBA00022741"/>
    </source>
</evidence>
<keyword evidence="7 9" id="KW-0173">Coenzyme A biosynthesis</keyword>
<feature type="binding site" evidence="9">
    <location>
        <position position="31"/>
    </location>
    <ligand>
        <name>substrate</name>
    </ligand>
</feature>
<sequence>MNFENPKNVDQKSVVPVASGLSHRIAVYTGSFDPITSGHLHIIHRAAQLFETLVIGIGINADKRAMFDSSQRVELVTEVTNDLPNVRVETFDTLAVDFVRSLGSGVMVRGIRPLTDTAGEFTMMMANHQLDPAIETVFLMADERFAHVSSSLLKQIASISDDDEHLAKFVPRAIIPALRERLKVR</sequence>
<dbReference type="InterPro" id="IPR001980">
    <property type="entry name" value="PPAT"/>
</dbReference>
<reference evidence="11 12" key="1">
    <citation type="submission" date="2017-05" db="EMBL/GenBank/DDBJ databases">
        <authorList>
            <person name="Varghese N."/>
            <person name="Submissions S."/>
        </authorList>
    </citation>
    <scope>NUCLEOTIDE SEQUENCE [LARGE SCALE GENOMIC DNA]</scope>
    <source>
        <strain evidence="11 12">DSM 25457</strain>
    </source>
</reference>
<feature type="site" description="Transition state stabilizer" evidence="9">
    <location>
        <position position="39"/>
    </location>
</feature>
<feature type="binding site" evidence="9">
    <location>
        <position position="120"/>
    </location>
    <ligand>
        <name>ATP</name>
        <dbReference type="ChEBI" id="CHEBI:30616"/>
    </ligand>
</feature>
<comment type="subunit">
    <text evidence="9">Homohexamer.</text>
</comment>
<comment type="subcellular location">
    <subcellularLocation>
        <location evidence="9">Cytoplasm</location>
    </subcellularLocation>
</comment>
<dbReference type="PANTHER" id="PTHR21342:SF1">
    <property type="entry name" value="PHOSPHOPANTETHEINE ADENYLYLTRANSFERASE"/>
    <property type="match status" value="1"/>
</dbReference>
<comment type="cofactor">
    <cofactor evidence="9">
        <name>Mg(2+)</name>
        <dbReference type="ChEBI" id="CHEBI:18420"/>
    </cofactor>
</comment>
<organism evidence="11 12">
    <name type="scientific">Neorhodopirellula lusitana</name>
    <dbReference type="NCBI Taxonomy" id="445327"/>
    <lineage>
        <taxon>Bacteria</taxon>
        <taxon>Pseudomonadati</taxon>
        <taxon>Planctomycetota</taxon>
        <taxon>Planctomycetia</taxon>
        <taxon>Pirellulales</taxon>
        <taxon>Pirellulaceae</taxon>
        <taxon>Neorhodopirellula</taxon>
    </lineage>
</organism>
<dbReference type="NCBIfam" id="TIGR01510">
    <property type="entry name" value="coaD_prev_kdtB"/>
    <property type="match status" value="1"/>
</dbReference>
<comment type="function">
    <text evidence="9">Reversibly transfers an adenylyl group from ATP to 4'-phosphopantetheine, yielding dephospho-CoA (dPCoA) and pyrophosphate.</text>
</comment>
<evidence type="ECO:0000259" key="10">
    <source>
        <dbReference type="Pfam" id="PF01467"/>
    </source>
</evidence>
<feature type="binding site" evidence="9">
    <location>
        <begin position="31"/>
        <end position="32"/>
    </location>
    <ligand>
        <name>ATP</name>
        <dbReference type="ChEBI" id="CHEBI:30616"/>
    </ligand>
</feature>
<evidence type="ECO:0000313" key="11">
    <source>
        <dbReference type="EMBL" id="SMP47280.1"/>
    </source>
</evidence>
<dbReference type="Gene3D" id="3.40.50.620">
    <property type="entry name" value="HUPs"/>
    <property type="match status" value="1"/>
</dbReference>
<evidence type="ECO:0000256" key="5">
    <source>
        <dbReference type="ARBA" id="ARBA00022840"/>
    </source>
</evidence>
<feature type="binding site" evidence="9">
    <location>
        <begin position="110"/>
        <end position="112"/>
    </location>
    <ligand>
        <name>ATP</name>
        <dbReference type="ChEBI" id="CHEBI:30616"/>
    </ligand>
</feature>
<evidence type="ECO:0000256" key="8">
    <source>
        <dbReference type="ARBA" id="ARBA00029346"/>
    </source>
</evidence>
<feature type="binding site" evidence="9">
    <location>
        <position position="109"/>
    </location>
    <ligand>
        <name>substrate</name>
    </ligand>
</feature>
<comment type="caution">
    <text evidence="11">The sequence shown here is derived from an EMBL/GenBank/DDBJ whole genome shotgun (WGS) entry which is preliminary data.</text>
</comment>
<feature type="binding site" evidence="9">
    <location>
        <begin position="145"/>
        <end position="151"/>
    </location>
    <ligand>
        <name>ATP</name>
        <dbReference type="ChEBI" id="CHEBI:30616"/>
    </ligand>
</feature>
<dbReference type="HAMAP" id="MF_00151">
    <property type="entry name" value="PPAT_bact"/>
    <property type="match status" value="1"/>
</dbReference>
<keyword evidence="6 9" id="KW-0460">Magnesium</keyword>
<evidence type="ECO:0000256" key="6">
    <source>
        <dbReference type="ARBA" id="ARBA00022842"/>
    </source>
</evidence>
<evidence type="ECO:0000256" key="7">
    <source>
        <dbReference type="ARBA" id="ARBA00022993"/>
    </source>
</evidence>
<evidence type="ECO:0000256" key="2">
    <source>
        <dbReference type="ARBA" id="ARBA00022679"/>
    </source>
</evidence>
<dbReference type="NCBIfam" id="TIGR00125">
    <property type="entry name" value="cyt_tran_rel"/>
    <property type="match status" value="1"/>
</dbReference>
<keyword evidence="5 9" id="KW-0067">ATP-binding</keyword>
<feature type="domain" description="Cytidyltransferase-like" evidence="10">
    <location>
        <begin position="27"/>
        <end position="155"/>
    </location>
</feature>
<name>A0ABY1PTV3_9BACT</name>
<dbReference type="GO" id="GO:0016779">
    <property type="term" value="F:nucleotidyltransferase activity"/>
    <property type="evidence" value="ECO:0007669"/>
    <property type="project" value="UniProtKB-KW"/>
</dbReference>
<dbReference type="InterPro" id="IPR004821">
    <property type="entry name" value="Cyt_trans-like"/>
</dbReference>
<comment type="catalytic activity">
    <reaction evidence="8 9">
        <text>(R)-4'-phosphopantetheine + ATP + H(+) = 3'-dephospho-CoA + diphosphate</text>
        <dbReference type="Rhea" id="RHEA:19801"/>
        <dbReference type="ChEBI" id="CHEBI:15378"/>
        <dbReference type="ChEBI" id="CHEBI:30616"/>
        <dbReference type="ChEBI" id="CHEBI:33019"/>
        <dbReference type="ChEBI" id="CHEBI:57328"/>
        <dbReference type="ChEBI" id="CHEBI:61723"/>
        <dbReference type="EC" id="2.7.7.3"/>
    </reaction>
</comment>
<gene>
    <name evidence="9" type="primary">coaD</name>
    <name evidence="11" type="ORF">SAMN06265222_102276</name>
</gene>
<evidence type="ECO:0000256" key="1">
    <source>
        <dbReference type="ARBA" id="ARBA00022490"/>
    </source>
</evidence>
<feature type="binding site" evidence="9">
    <location>
        <position position="39"/>
    </location>
    <ligand>
        <name>ATP</name>
        <dbReference type="ChEBI" id="CHEBI:30616"/>
    </ligand>
</feature>
<keyword evidence="4 9" id="KW-0547">Nucleotide-binding</keyword>
<proteinExistence type="inferred from homology"/>
<keyword evidence="12" id="KW-1185">Reference proteome</keyword>
<evidence type="ECO:0000256" key="9">
    <source>
        <dbReference type="HAMAP-Rule" id="MF_00151"/>
    </source>
</evidence>
<dbReference type="EC" id="2.7.7.3" evidence="9"/>
<keyword evidence="2 9" id="KW-0808">Transferase</keyword>
<dbReference type="PANTHER" id="PTHR21342">
    <property type="entry name" value="PHOSPHOPANTETHEINE ADENYLYLTRANSFERASE"/>
    <property type="match status" value="1"/>
</dbReference>
<comment type="similarity">
    <text evidence="9">Belongs to the bacterial CoaD family.</text>
</comment>
<dbReference type="Pfam" id="PF01467">
    <property type="entry name" value="CTP_transf_like"/>
    <property type="match status" value="1"/>
</dbReference>
<dbReference type="CDD" id="cd02163">
    <property type="entry name" value="PPAT"/>
    <property type="match status" value="1"/>
</dbReference>
<feature type="binding site" evidence="9">
    <location>
        <position position="95"/>
    </location>
    <ligand>
        <name>substrate</name>
    </ligand>
</feature>
<evidence type="ECO:0000256" key="3">
    <source>
        <dbReference type="ARBA" id="ARBA00022695"/>
    </source>
</evidence>
<dbReference type="InterPro" id="IPR014729">
    <property type="entry name" value="Rossmann-like_a/b/a_fold"/>
</dbReference>
<dbReference type="EMBL" id="FXUG01000002">
    <property type="protein sequence ID" value="SMP47280.1"/>
    <property type="molecule type" value="Genomic_DNA"/>
</dbReference>
<feature type="binding site" evidence="9">
    <location>
        <position position="63"/>
    </location>
    <ligand>
        <name>substrate</name>
    </ligand>
</feature>
<dbReference type="Proteomes" id="UP001158067">
    <property type="component" value="Unassembled WGS sequence"/>
</dbReference>
<keyword evidence="1 9" id="KW-0963">Cytoplasm</keyword>
<accession>A0ABY1PTV3</accession>
<dbReference type="PRINTS" id="PR01020">
    <property type="entry name" value="LPSBIOSNTHSS"/>
</dbReference>
<keyword evidence="3 9" id="KW-0548">Nucleotidyltransferase</keyword>